<accession>A0ACC0MZE4</accession>
<protein>
    <submittedName>
        <fullName evidence="1">Uncharacterized protein</fullName>
    </submittedName>
</protein>
<comment type="caution">
    <text evidence="1">The sequence shown here is derived from an EMBL/GenBank/DDBJ whole genome shotgun (WGS) entry which is preliminary data.</text>
</comment>
<evidence type="ECO:0000313" key="1">
    <source>
        <dbReference type="EMBL" id="KAI8545949.1"/>
    </source>
</evidence>
<keyword evidence="2" id="KW-1185">Reference proteome</keyword>
<evidence type="ECO:0000313" key="2">
    <source>
        <dbReference type="Proteomes" id="UP001062846"/>
    </source>
</evidence>
<name>A0ACC0MZE4_RHOML</name>
<sequence>MVATAASVVWLDKPEVMAVVASWCAWSGDDGDDVTISSFYIKWLHSCLLHEACKSLSLSHTCLSKGGGYHCPPCHIVSVGGLQFLLDCPLDLSALTIFSPIPTGSNAVLDEDSDCSPRTSLDSENGRKRQKMDKTLNADDLIRSEPCYKTVTNLHLWDLSFIDVVLISTPMGMLGLPFLTRTKGFSAKIYATDAAARLGQLMMEDLISLNVDFRQFYGPEESSFPKWMKWEELEVLPSALKEIAVGKDGSGIAGWMPLYRVLLSAADMKDCMQKVQTLKYAEETCYNGAFILKAFSSGLEIGTCNWTIRGPKNSVVCLSSSIFVTSHAMNFDYHALQGYDLILFSDFSLNVNEDTENGGMTAANNLSSTSDDSDTQQMITESLLNTDDSFEEMEKLAFISSCIIDSVKAGGSVLIPIGRLGIVLQLLECISCALESLNLKVSIFVISSVAEELLAFSNVIPEWLCKQRQEKLYSGEPLFGHVDLIKGKKLHLFPALHSETLLKIWQEPCIVFSSHWSLRLGPCVHLLRRWCGDPNSLLVMEKGVDADLALLPFKPMAMKILQCSFLSGMKLEKVQPLLKMLHPKVVLFPENLRQHFGGSSTSSISFIQYSENETLRIPRLNLSPELDISTDLASQLNWTKLTDENIHIARLKGELSVENGIHRLLPGNEQIVSSQSGLLMHWGSVNLQSLVASLQKMGINAHVEEEINGTETEYGVHIIGPNRALININATRTVISTGDEKLASLIFEAIANSLDGI</sequence>
<organism evidence="1 2">
    <name type="scientific">Rhododendron molle</name>
    <name type="common">Chinese azalea</name>
    <name type="synonym">Azalea mollis</name>
    <dbReference type="NCBI Taxonomy" id="49168"/>
    <lineage>
        <taxon>Eukaryota</taxon>
        <taxon>Viridiplantae</taxon>
        <taxon>Streptophyta</taxon>
        <taxon>Embryophyta</taxon>
        <taxon>Tracheophyta</taxon>
        <taxon>Spermatophyta</taxon>
        <taxon>Magnoliopsida</taxon>
        <taxon>eudicotyledons</taxon>
        <taxon>Gunneridae</taxon>
        <taxon>Pentapetalae</taxon>
        <taxon>asterids</taxon>
        <taxon>Ericales</taxon>
        <taxon>Ericaceae</taxon>
        <taxon>Ericoideae</taxon>
        <taxon>Rhodoreae</taxon>
        <taxon>Rhododendron</taxon>
    </lineage>
</organism>
<reference evidence="1" key="1">
    <citation type="submission" date="2022-02" db="EMBL/GenBank/DDBJ databases">
        <title>Plant Genome Project.</title>
        <authorList>
            <person name="Zhang R.-G."/>
        </authorList>
    </citation>
    <scope>NUCLEOTIDE SEQUENCE</scope>
    <source>
        <strain evidence="1">AT1</strain>
    </source>
</reference>
<proteinExistence type="predicted"/>
<dbReference type="EMBL" id="CM046394">
    <property type="protein sequence ID" value="KAI8545949.1"/>
    <property type="molecule type" value="Genomic_DNA"/>
</dbReference>
<dbReference type="Proteomes" id="UP001062846">
    <property type="component" value="Chromosome 7"/>
</dbReference>
<gene>
    <name evidence="1" type="ORF">RHMOL_Rhmol07G0077400</name>
</gene>